<evidence type="ECO:0008006" key="4">
    <source>
        <dbReference type="Google" id="ProtNLM"/>
    </source>
</evidence>
<feature type="signal peptide" evidence="1">
    <location>
        <begin position="1"/>
        <end position="27"/>
    </location>
</feature>
<protein>
    <recommendedName>
        <fullName evidence="4">Outer membrane lipoprotein-sorting protein</fullName>
    </recommendedName>
</protein>
<feature type="chain" id="PRO_5045580896" description="Outer membrane lipoprotein-sorting protein" evidence="1">
    <location>
        <begin position="28"/>
        <end position="226"/>
    </location>
</feature>
<evidence type="ECO:0000313" key="2">
    <source>
        <dbReference type="EMBL" id="QWV97061.1"/>
    </source>
</evidence>
<dbReference type="Proteomes" id="UP000683493">
    <property type="component" value="Chromosome"/>
</dbReference>
<evidence type="ECO:0000313" key="3">
    <source>
        <dbReference type="Proteomes" id="UP000683493"/>
    </source>
</evidence>
<reference evidence="2 3" key="1">
    <citation type="submission" date="2021-06" db="EMBL/GenBank/DDBJ databases">
        <title>Gemonas diversity in paddy soil.</title>
        <authorList>
            <person name="Liu G."/>
        </authorList>
    </citation>
    <scope>NUCLEOTIDE SEQUENCE [LARGE SCALE GENOMIC DNA]</scope>
    <source>
        <strain evidence="2 3">RG29</strain>
    </source>
</reference>
<evidence type="ECO:0000256" key="1">
    <source>
        <dbReference type="SAM" id="SignalP"/>
    </source>
</evidence>
<dbReference type="EMBL" id="CP076724">
    <property type="protein sequence ID" value="QWV97061.1"/>
    <property type="molecule type" value="Genomic_DNA"/>
</dbReference>
<name>A0ABX8JIW0_9BACT</name>
<accession>A0ABX8JIW0</accession>
<keyword evidence="1" id="KW-0732">Signal</keyword>
<sequence length="226" mass="24506">MKRAKANLLTIMTIIATALLAASPLTAAAGERAGTAGKTAPHKTAATEQAERMELKIGWVTVANDGSLHVDFTVKDGNGKGVTGLTRDDIAAVSFGRLGYEDEVGLRTVVGQPSKIWLSYLEKRRDGQSIERNRGVVALGDKDRLIEEGDGSYSLEVKRAARLLTKFSYQPAAETGVLLRIKRDGGAEGRDSYFWRPALAKRIEVPKMLARSEGGRPLSTKPRAWN</sequence>
<organism evidence="2 3">
    <name type="scientific">Geomonas diazotrophica</name>
    <dbReference type="NCBI Taxonomy" id="2843197"/>
    <lineage>
        <taxon>Bacteria</taxon>
        <taxon>Pseudomonadati</taxon>
        <taxon>Thermodesulfobacteriota</taxon>
        <taxon>Desulfuromonadia</taxon>
        <taxon>Geobacterales</taxon>
        <taxon>Geobacteraceae</taxon>
        <taxon>Geomonas</taxon>
    </lineage>
</organism>
<proteinExistence type="predicted"/>
<gene>
    <name evidence="2" type="ORF">KP005_17195</name>
</gene>
<keyword evidence="3" id="KW-1185">Reference proteome</keyword>